<evidence type="ECO:0000256" key="5">
    <source>
        <dbReference type="ARBA" id="ARBA00023306"/>
    </source>
</evidence>
<keyword evidence="4" id="KW-0833">Ubl conjugation pathway</keyword>
<keyword evidence="3" id="KW-0498">Mitosis</keyword>
<gene>
    <name evidence="7" type="ordered locus">KLTH0G13508g</name>
</gene>
<evidence type="ECO:0000313" key="8">
    <source>
        <dbReference type="Proteomes" id="UP000002036"/>
    </source>
</evidence>
<dbReference type="GeneID" id="8293902"/>
<dbReference type="GO" id="GO:0034399">
    <property type="term" value="C:nuclear periphery"/>
    <property type="evidence" value="ECO:0007669"/>
    <property type="project" value="TreeGrafter"/>
</dbReference>
<dbReference type="InterPro" id="IPR024789">
    <property type="entry name" value="APC4"/>
</dbReference>
<dbReference type="OMA" id="PACERII"/>
<dbReference type="AlphaFoldDB" id="C5DN21"/>
<evidence type="ECO:0000256" key="1">
    <source>
        <dbReference type="ARBA" id="ARBA00016067"/>
    </source>
</evidence>
<dbReference type="HOGENOM" id="CLU_424559_0_0_1"/>
<dbReference type="InterPro" id="IPR024790">
    <property type="entry name" value="APC4_long_dom"/>
</dbReference>
<dbReference type="InParanoid" id="C5DN21"/>
<dbReference type="GO" id="GO:0005680">
    <property type="term" value="C:anaphase-promoting complex"/>
    <property type="evidence" value="ECO:0007669"/>
    <property type="project" value="InterPro"/>
</dbReference>
<dbReference type="KEGG" id="lth:KLTH0G13508g"/>
<dbReference type="FunCoup" id="C5DN21">
    <property type="interactions" value="235"/>
</dbReference>
<dbReference type="GO" id="GO:0031145">
    <property type="term" value="P:anaphase-promoting complex-dependent catabolic process"/>
    <property type="evidence" value="ECO:0007669"/>
    <property type="project" value="InterPro"/>
</dbReference>
<dbReference type="Pfam" id="PF12896">
    <property type="entry name" value="ANAPC4"/>
    <property type="match status" value="1"/>
</dbReference>
<protein>
    <recommendedName>
        <fullName evidence="1">Anaphase-promoting complex subunit 4</fullName>
    </recommendedName>
</protein>
<dbReference type="RefSeq" id="XP_002555619.1">
    <property type="nucleotide sequence ID" value="XM_002555573.1"/>
</dbReference>
<dbReference type="OrthoDB" id="2110451at2759"/>
<accession>C5DN21</accession>
<proteinExistence type="predicted"/>
<sequence>MFDKWQFKRLIKLPKHRGVVWNPRLSLYLVLGDKTVSVNRAIDGQRIAAVNLRGDGQLIGAQWELAEGKLFALFFGNGAVRIYDCATGGSLREVVDLVDEGQSADVTVDTAVWSGAQWAQFRQEYKGLNIEITKQLPGMVRLVRDAKQLSVVPLETGKLRWLADPGKDAAIFLGHDEKSGDYLMTVDGLLSVRVPSGIKKMHKILRQGEDGTFVGVGADGTVQWVVLRFLNSALMRELIRYSGQIRFLCSYLTENINMCKTDLIEPYRQFLTRIADAYEGGELASRFRDIILSGYIPEDLEDWLCNSIGDKNYKRWKQLSTRMYGDLNNVLALAVIPACERLILAAEQLQGIHKGLKLQEFGLASPQEFESAEVTELITGCQALLHASLELVVDLNRDTRLHAIFADWFYDVVMETVDEDYKRPQNRDSHQDCYGDRALALDQYISHCWENSEVWTRFERLLPQLAADADISATKLDHIYTRAWVLEQVHVTSPVRACDVDSVEVLDVQACNKVIMVCRVQTKEGSGATVVTVEPPIADAEPVLQSMKLGMDHVIKAALVLPEGAADNTAVVVALQHSGQQNASVRASCVQFGAHVMHSEHSWEELAPKNEAHEPVAFLPVHVSATRDGVAVHSDTDVAVFENIT</sequence>
<evidence type="ECO:0000256" key="4">
    <source>
        <dbReference type="ARBA" id="ARBA00022786"/>
    </source>
</evidence>
<reference evidence="7 8" key="1">
    <citation type="journal article" date="2009" name="Genome Res.">
        <title>Comparative genomics of protoploid Saccharomycetaceae.</title>
        <authorList>
            <consortium name="The Genolevures Consortium"/>
            <person name="Souciet J.-L."/>
            <person name="Dujon B."/>
            <person name="Gaillardin C."/>
            <person name="Johnston M."/>
            <person name="Baret P.V."/>
            <person name="Cliften P."/>
            <person name="Sherman D.J."/>
            <person name="Weissenbach J."/>
            <person name="Westhof E."/>
            <person name="Wincker P."/>
            <person name="Jubin C."/>
            <person name="Poulain J."/>
            <person name="Barbe V."/>
            <person name="Segurens B."/>
            <person name="Artiguenave F."/>
            <person name="Anthouard V."/>
            <person name="Vacherie B."/>
            <person name="Val M.-E."/>
            <person name="Fulton R.S."/>
            <person name="Minx P."/>
            <person name="Wilson R."/>
            <person name="Durrens P."/>
            <person name="Jean G."/>
            <person name="Marck C."/>
            <person name="Martin T."/>
            <person name="Nikolski M."/>
            <person name="Rolland T."/>
            <person name="Seret M.-L."/>
            <person name="Casaregola S."/>
            <person name="Despons L."/>
            <person name="Fairhead C."/>
            <person name="Fischer G."/>
            <person name="Lafontaine I."/>
            <person name="Leh V."/>
            <person name="Lemaire M."/>
            <person name="de Montigny J."/>
            <person name="Neuveglise C."/>
            <person name="Thierry A."/>
            <person name="Blanc-Lenfle I."/>
            <person name="Bleykasten C."/>
            <person name="Diffels J."/>
            <person name="Fritsch E."/>
            <person name="Frangeul L."/>
            <person name="Goeffon A."/>
            <person name="Jauniaux N."/>
            <person name="Kachouri-Lafond R."/>
            <person name="Payen C."/>
            <person name="Potier S."/>
            <person name="Pribylova L."/>
            <person name="Ozanne C."/>
            <person name="Richard G.-F."/>
            <person name="Sacerdot C."/>
            <person name="Straub M.-L."/>
            <person name="Talla E."/>
        </authorList>
    </citation>
    <scope>NUCLEOTIDE SEQUENCE [LARGE SCALE GENOMIC DNA]</scope>
    <source>
        <strain evidence="8">ATCC 56472 / CBS 6340 / NRRL Y-8284</strain>
    </source>
</reference>
<keyword evidence="5" id="KW-0131">Cell cycle</keyword>
<dbReference type="EMBL" id="CU928171">
    <property type="protein sequence ID" value="CAR25182.1"/>
    <property type="molecule type" value="Genomic_DNA"/>
</dbReference>
<evidence type="ECO:0000256" key="3">
    <source>
        <dbReference type="ARBA" id="ARBA00022776"/>
    </source>
</evidence>
<keyword evidence="2" id="KW-0132">Cell division</keyword>
<name>C5DN21_LACTC</name>
<evidence type="ECO:0000259" key="6">
    <source>
        <dbReference type="Pfam" id="PF12896"/>
    </source>
</evidence>
<dbReference type="Proteomes" id="UP000002036">
    <property type="component" value="Chromosome G"/>
</dbReference>
<dbReference type="STRING" id="559295.C5DN21"/>
<keyword evidence="8" id="KW-1185">Reference proteome</keyword>
<dbReference type="PANTHER" id="PTHR13260:SF0">
    <property type="entry name" value="ANAPHASE-PROMOTING COMPLEX SUBUNIT 4"/>
    <property type="match status" value="1"/>
</dbReference>
<dbReference type="GO" id="GO:0051301">
    <property type="term" value="P:cell division"/>
    <property type="evidence" value="ECO:0007669"/>
    <property type="project" value="UniProtKB-KW"/>
</dbReference>
<dbReference type="GO" id="GO:0070979">
    <property type="term" value="P:protein K11-linked ubiquitination"/>
    <property type="evidence" value="ECO:0007669"/>
    <property type="project" value="TreeGrafter"/>
</dbReference>
<organism evidence="7 8">
    <name type="scientific">Lachancea thermotolerans (strain ATCC 56472 / CBS 6340 / NRRL Y-8284)</name>
    <name type="common">Yeast</name>
    <name type="synonym">Kluyveromyces thermotolerans</name>
    <dbReference type="NCBI Taxonomy" id="559295"/>
    <lineage>
        <taxon>Eukaryota</taxon>
        <taxon>Fungi</taxon>
        <taxon>Dikarya</taxon>
        <taxon>Ascomycota</taxon>
        <taxon>Saccharomycotina</taxon>
        <taxon>Saccharomycetes</taxon>
        <taxon>Saccharomycetales</taxon>
        <taxon>Saccharomycetaceae</taxon>
        <taxon>Lachancea</taxon>
    </lineage>
</organism>
<evidence type="ECO:0000313" key="7">
    <source>
        <dbReference type="EMBL" id="CAR25182.1"/>
    </source>
</evidence>
<dbReference type="eggNOG" id="KOG4640">
    <property type="taxonomic scope" value="Eukaryota"/>
</dbReference>
<feature type="domain" description="Anaphase-promoting complex subunit 4 long" evidence="6">
    <location>
        <begin position="227"/>
        <end position="418"/>
    </location>
</feature>
<dbReference type="PANTHER" id="PTHR13260">
    <property type="entry name" value="ANAPHASE PROMOTING COMPLEX SUBUNIT 4 APC4"/>
    <property type="match status" value="1"/>
</dbReference>
<evidence type="ECO:0000256" key="2">
    <source>
        <dbReference type="ARBA" id="ARBA00022618"/>
    </source>
</evidence>